<dbReference type="Pfam" id="PF00096">
    <property type="entry name" value="zf-C2H2"/>
    <property type="match status" value="4"/>
</dbReference>
<dbReference type="Gene3D" id="3.30.160.60">
    <property type="entry name" value="Classic Zinc Finger"/>
    <property type="match status" value="4"/>
</dbReference>
<evidence type="ECO:0000259" key="12">
    <source>
        <dbReference type="PROSITE" id="PS50157"/>
    </source>
</evidence>
<dbReference type="SMART" id="SM00355">
    <property type="entry name" value="ZnF_C2H2"/>
    <property type="match status" value="4"/>
</dbReference>
<organism evidence="14 15">
    <name type="scientific">Octodon degus</name>
    <name type="common">Degu</name>
    <name type="synonym">Sciurus degus</name>
    <dbReference type="NCBI Taxonomy" id="10160"/>
    <lineage>
        <taxon>Eukaryota</taxon>
        <taxon>Metazoa</taxon>
        <taxon>Chordata</taxon>
        <taxon>Craniata</taxon>
        <taxon>Vertebrata</taxon>
        <taxon>Euteleostomi</taxon>
        <taxon>Mammalia</taxon>
        <taxon>Eutheria</taxon>
        <taxon>Euarchontoglires</taxon>
        <taxon>Glires</taxon>
        <taxon>Rodentia</taxon>
        <taxon>Hystricomorpha</taxon>
        <taxon>Octodontidae</taxon>
        <taxon>Octodon</taxon>
    </lineage>
</organism>
<evidence type="ECO:0000256" key="9">
    <source>
        <dbReference type="ARBA" id="ARBA00023242"/>
    </source>
</evidence>
<gene>
    <name evidence="15" type="primary">LOC101567770</name>
</gene>
<dbReference type="GeneID" id="101567770"/>
<accession>A0A6P6DX78</accession>
<dbReference type="FunFam" id="3.30.160.60:FF:001228">
    <property type="entry name" value="Zinc finger protein 236"/>
    <property type="match status" value="1"/>
</dbReference>
<keyword evidence="14" id="KW-1185">Reference proteome</keyword>
<evidence type="ECO:0000256" key="4">
    <source>
        <dbReference type="ARBA" id="ARBA00022771"/>
    </source>
</evidence>
<evidence type="ECO:0000256" key="10">
    <source>
        <dbReference type="PROSITE-ProRule" id="PRU00042"/>
    </source>
</evidence>
<proteinExistence type="predicted"/>
<evidence type="ECO:0000256" key="8">
    <source>
        <dbReference type="ARBA" id="ARBA00023163"/>
    </source>
</evidence>
<dbReference type="FunFam" id="3.30.160.60:FF:000512">
    <property type="entry name" value="zinc finger protein 197 isoform X1"/>
    <property type="match status" value="1"/>
</dbReference>
<protein>
    <submittedName>
        <fullName evidence="15">Zinc finger protein 577-like</fullName>
    </submittedName>
</protein>
<dbReference type="FunFam" id="3.30.160.60:FF:000624">
    <property type="entry name" value="zinc finger protein 697"/>
    <property type="match status" value="1"/>
</dbReference>
<dbReference type="PANTHER" id="PTHR24381:SF30">
    <property type="entry name" value="ZINC FINGER PROTEIN 596"/>
    <property type="match status" value="1"/>
</dbReference>
<evidence type="ECO:0000256" key="5">
    <source>
        <dbReference type="ARBA" id="ARBA00022833"/>
    </source>
</evidence>
<dbReference type="SUPFAM" id="SSF57667">
    <property type="entry name" value="beta-beta-alpha zinc fingers"/>
    <property type="match status" value="3"/>
</dbReference>
<dbReference type="PROSITE" id="PS50805">
    <property type="entry name" value="KRAB"/>
    <property type="match status" value="1"/>
</dbReference>
<dbReference type="PANTHER" id="PTHR24381">
    <property type="entry name" value="ZINC FINGER PROTEIN"/>
    <property type="match status" value="1"/>
</dbReference>
<name>A0A6P6DX78_OCTDE</name>
<evidence type="ECO:0000313" key="15">
    <source>
        <dbReference type="RefSeq" id="XP_023564517.1"/>
    </source>
</evidence>
<evidence type="ECO:0000256" key="7">
    <source>
        <dbReference type="ARBA" id="ARBA00023125"/>
    </source>
</evidence>
<dbReference type="Proteomes" id="UP000515203">
    <property type="component" value="Unplaced"/>
</dbReference>
<keyword evidence="7" id="KW-0238">DNA-binding</keyword>
<dbReference type="SUPFAM" id="SSF109640">
    <property type="entry name" value="KRAB domain (Kruppel-associated box)"/>
    <property type="match status" value="1"/>
</dbReference>
<keyword evidence="9" id="KW-0539">Nucleus</keyword>
<dbReference type="GO" id="GO:0000977">
    <property type="term" value="F:RNA polymerase II transcription regulatory region sequence-specific DNA binding"/>
    <property type="evidence" value="ECO:0007669"/>
    <property type="project" value="TreeGrafter"/>
</dbReference>
<feature type="domain" description="C2H2-type" evidence="12">
    <location>
        <begin position="166"/>
        <end position="193"/>
    </location>
</feature>
<dbReference type="PROSITE" id="PS00028">
    <property type="entry name" value="ZINC_FINGER_C2H2_1"/>
    <property type="match status" value="4"/>
</dbReference>
<reference evidence="15" key="1">
    <citation type="submission" date="2025-08" db="UniProtKB">
        <authorList>
            <consortium name="RefSeq"/>
        </authorList>
    </citation>
    <scope>IDENTIFICATION</scope>
</reference>
<evidence type="ECO:0000256" key="1">
    <source>
        <dbReference type="ARBA" id="ARBA00004123"/>
    </source>
</evidence>
<dbReference type="SMART" id="SM00349">
    <property type="entry name" value="KRAB"/>
    <property type="match status" value="1"/>
</dbReference>
<keyword evidence="8" id="KW-0804">Transcription</keyword>
<dbReference type="InterPro" id="IPR036236">
    <property type="entry name" value="Znf_C2H2_sf"/>
</dbReference>
<comment type="subcellular location">
    <subcellularLocation>
        <location evidence="1">Nucleus</location>
    </subcellularLocation>
</comment>
<evidence type="ECO:0000256" key="3">
    <source>
        <dbReference type="ARBA" id="ARBA00022737"/>
    </source>
</evidence>
<evidence type="ECO:0000256" key="6">
    <source>
        <dbReference type="ARBA" id="ARBA00023015"/>
    </source>
</evidence>
<keyword evidence="2" id="KW-0479">Metal-binding</keyword>
<evidence type="ECO:0000256" key="11">
    <source>
        <dbReference type="SAM" id="MobiDB-lite"/>
    </source>
</evidence>
<dbReference type="InterPro" id="IPR001909">
    <property type="entry name" value="KRAB"/>
</dbReference>
<keyword evidence="4 10" id="KW-0863">Zinc-finger</keyword>
<dbReference type="AlphaFoldDB" id="A0A6P6DX78"/>
<dbReference type="CDD" id="cd07765">
    <property type="entry name" value="KRAB_A-box"/>
    <property type="match status" value="1"/>
</dbReference>
<evidence type="ECO:0000259" key="13">
    <source>
        <dbReference type="PROSITE" id="PS50805"/>
    </source>
</evidence>
<dbReference type="InterPro" id="IPR036051">
    <property type="entry name" value="KRAB_dom_sf"/>
</dbReference>
<feature type="domain" description="C2H2-type" evidence="12">
    <location>
        <begin position="138"/>
        <end position="165"/>
    </location>
</feature>
<dbReference type="Pfam" id="PF01352">
    <property type="entry name" value="KRAB"/>
    <property type="match status" value="1"/>
</dbReference>
<feature type="region of interest" description="Disordered" evidence="11">
    <location>
        <begin position="50"/>
        <end position="76"/>
    </location>
</feature>
<dbReference type="PROSITE" id="PS50157">
    <property type="entry name" value="ZINC_FINGER_C2H2_2"/>
    <property type="match status" value="4"/>
</dbReference>
<evidence type="ECO:0000313" key="14">
    <source>
        <dbReference type="Proteomes" id="UP000515203"/>
    </source>
</evidence>
<dbReference type="FunFam" id="3.30.160.60:FF:001498">
    <property type="entry name" value="Zinc finger protein 404"/>
    <property type="match status" value="1"/>
</dbReference>
<keyword evidence="5" id="KW-0862">Zinc</keyword>
<dbReference type="InParanoid" id="A0A6P6DX78"/>
<dbReference type="Gene3D" id="6.10.140.140">
    <property type="match status" value="1"/>
</dbReference>
<feature type="domain" description="C2H2-type" evidence="12">
    <location>
        <begin position="222"/>
        <end position="249"/>
    </location>
</feature>
<dbReference type="GO" id="GO:0008270">
    <property type="term" value="F:zinc ion binding"/>
    <property type="evidence" value="ECO:0007669"/>
    <property type="project" value="UniProtKB-KW"/>
</dbReference>
<dbReference type="GO" id="GO:0005634">
    <property type="term" value="C:nucleus"/>
    <property type="evidence" value="ECO:0007669"/>
    <property type="project" value="UniProtKB-SubCell"/>
</dbReference>
<dbReference type="GO" id="GO:0000981">
    <property type="term" value="F:DNA-binding transcription factor activity, RNA polymerase II-specific"/>
    <property type="evidence" value="ECO:0007669"/>
    <property type="project" value="TreeGrafter"/>
</dbReference>
<feature type="domain" description="KRAB" evidence="13">
    <location>
        <begin position="9"/>
        <end position="83"/>
    </location>
</feature>
<evidence type="ECO:0000256" key="2">
    <source>
        <dbReference type="ARBA" id="ARBA00022723"/>
    </source>
</evidence>
<keyword evidence="6" id="KW-0805">Transcription regulation</keyword>
<dbReference type="InterPro" id="IPR013087">
    <property type="entry name" value="Znf_C2H2_type"/>
</dbReference>
<keyword evidence="3" id="KW-0677">Repeat</keyword>
<dbReference type="OrthoDB" id="9520929at2759"/>
<sequence length="363" mass="41682">MAAHQEESITIEDVTITFTPEEWALLDTAQRTLYRAVMLETIRNLQSLEKNNSPDAEGQIATGPVKRKKPDSVKPRENAQCEEIHFEGNLCNRPFKHQSELKQKTTESGNELCLLGTNFNQSAKFCRNQEIHTGKMLYKCHQCSKMYKHLGSLKTHMRMHTGKNPYECSVCGKAFNRQYDLRSHERIHTGERLYECSVCQKSFAYCNYLKIHMRTHTGEKPYECHLCGKVFTQSCTLTRHERTHTGDKPYGCHLLRKGLIPLPSKFVLALQVASCLVLHTRLRVCLNRVLPTVSLHVIWAYLRNVAFTGSLKAFLSRKGSQAEDAFAQRGAERQPLTLPVEPESATMGFWDPKSWYSEEKIRM</sequence>
<dbReference type="RefSeq" id="XP_023564517.1">
    <property type="nucleotide sequence ID" value="XM_023708749.1"/>
</dbReference>
<feature type="domain" description="C2H2-type" evidence="12">
    <location>
        <begin position="194"/>
        <end position="221"/>
    </location>
</feature>